<keyword evidence="3 5" id="KW-0067">ATP-binding</keyword>
<dbReference type="EC" id="3.6.4.13" evidence="5"/>
<dbReference type="OrthoDB" id="5086500at2759"/>
<dbReference type="SUPFAM" id="SSF52540">
    <property type="entry name" value="P-loop containing nucleoside triphosphate hydrolases"/>
    <property type="match status" value="1"/>
</dbReference>
<dbReference type="InterPro" id="IPR029058">
    <property type="entry name" value="AB_hydrolase_fold"/>
</dbReference>
<dbReference type="PROSITE" id="PS51194">
    <property type="entry name" value="HELICASE_CTER"/>
    <property type="match status" value="1"/>
</dbReference>
<keyword evidence="5" id="KW-0347">Helicase</keyword>
<dbReference type="InterPro" id="IPR027417">
    <property type="entry name" value="P-loop_NTPase"/>
</dbReference>
<dbReference type="GO" id="GO:0003723">
    <property type="term" value="F:RNA binding"/>
    <property type="evidence" value="ECO:0007669"/>
    <property type="project" value="UniProtKB-UniRule"/>
</dbReference>
<dbReference type="Gene3D" id="3.40.50.1820">
    <property type="entry name" value="alpha/beta hydrolase"/>
    <property type="match status" value="1"/>
</dbReference>
<dbReference type="SUPFAM" id="SSF53474">
    <property type="entry name" value="alpha/beta-Hydrolases"/>
    <property type="match status" value="1"/>
</dbReference>
<dbReference type="GO" id="GO:0003724">
    <property type="term" value="F:RNA helicase activity"/>
    <property type="evidence" value="ECO:0007669"/>
    <property type="project" value="UniProtKB-EC"/>
</dbReference>
<evidence type="ECO:0000256" key="5">
    <source>
        <dbReference type="RuleBase" id="RU365068"/>
    </source>
</evidence>
<feature type="compositionally biased region" description="Low complexity" evidence="6">
    <location>
        <begin position="948"/>
        <end position="966"/>
    </location>
</feature>
<dbReference type="Gene3D" id="3.40.50.300">
    <property type="entry name" value="P-loop containing nucleotide triphosphate hydrolases"/>
    <property type="match status" value="2"/>
</dbReference>
<evidence type="ECO:0000259" key="7">
    <source>
        <dbReference type="PROSITE" id="PS51192"/>
    </source>
</evidence>
<dbReference type="GO" id="GO:0016787">
    <property type="term" value="F:hydrolase activity"/>
    <property type="evidence" value="ECO:0007669"/>
    <property type="project" value="UniProtKB-KW"/>
</dbReference>
<keyword evidence="1 5" id="KW-0547">Nucleotide-binding</keyword>
<name>A0A8H5UUZ5_9HYPO</name>
<feature type="region of interest" description="Disordered" evidence="6">
    <location>
        <begin position="939"/>
        <end position="1021"/>
    </location>
</feature>
<comment type="similarity">
    <text evidence="5">Belongs to the DEAD box helicase family.</text>
</comment>
<comment type="function">
    <text evidence="5">RNA helicase.</text>
</comment>
<feature type="compositionally biased region" description="Basic residues" evidence="6">
    <location>
        <begin position="1007"/>
        <end position="1021"/>
    </location>
</feature>
<feature type="compositionally biased region" description="Polar residues" evidence="6">
    <location>
        <begin position="973"/>
        <end position="989"/>
    </location>
</feature>
<comment type="domain">
    <text evidence="5">The Q motif is unique to and characteristic of the DEAD box family of RNA helicases and controls ATP binding and hydrolysis.</text>
</comment>
<evidence type="ECO:0000256" key="3">
    <source>
        <dbReference type="ARBA" id="ARBA00022840"/>
    </source>
</evidence>
<evidence type="ECO:0000256" key="1">
    <source>
        <dbReference type="ARBA" id="ARBA00022741"/>
    </source>
</evidence>
<sequence>MLYPDPKADENNAPRQSIDIIAVHGLGPPVKGEAKHAFDTWRTPSGQKGRLWLQQDLPGHIPDSRIFLYQYNTSAAYGQGLDDFRSKADNLLEVINMERRDCLDRPILLLGHSIGGWLIKQALINAHRNPGYSVIKEATTGIVFFGTPHELVTQKLGKIGAAIAIELGHEAGGDLVVLLQTGSAFSELESWKHQALEYDTVSFWGSSDTMVARNSVSHGLPGDIAKVVELDANHRGLCKFSNTDKDQYNLKIVVENIKRLYELGVEKPESQYDGYPDTSGVDSENYGQDDHHDILEKFQRVALSTTTESEQPIMTPNSLKTTFDHFTIKGAPAFTGTALQDRNIAENQAIPSEAQDKLYSRVPFNFLILQEPVLQGIRSLNYQKPTNLQEAVLSTLILLPPRNIIAGYPPGTGRTTALAMALLSRIFLFSTTEPQVLVIAPTHLLVHQTEKSIKEMGRFCEGLVTETITVSSKPTAKIEANVIIATPGSLLDCIRRRLVDTSLVRFLLMDDADYFVDLPGLSDQCIRIARRLSEPIRFLLFSDSSTRASGLIDEMLRSNSYGKHELKSAEVHAYKIVHLFFRCNGDTGEHQKLDIICKLPGVVTISTLIIFVEERAAAHHIHHVLANQGYAVANLFDAADSSEMEEILDKFKTGRAKVLITKDCKTRGLDLPSSSMAINYDIPDADGCRYLRQVSRAGKAGRSGFVVNLVSDEKEFGDLQSVATSQCFSIHELVSDDWDAVETFLRDCTKKKNLNKGEIALKHAVGLGSQPNVVPVTQPVVDGPRRLVEVGWHPVGGFAGKWFAEETGLGKMITEKINKYPDPTQHWAVLVGDYAHQLWMDENFDVIYTNAKIERDEWRTFPVGETRFNDDALRRAGESVIQSIRERQPTYNLITNNCQTYVLQLLDAIKVGVNKEFGTTLAVYERVFGPGKIKDLFEGEEKPEDQQQHQVEQGGEPGVEPGTQQPMHPGRSDTVNLAQDVMNQNTNQLDTEREMERHEDEKEDKEKKKKGFFSRFKRSNN</sequence>
<dbReference type="SMART" id="SM00487">
    <property type="entry name" value="DEXDc"/>
    <property type="match status" value="1"/>
</dbReference>
<feature type="domain" description="Helicase ATP-binding" evidence="7">
    <location>
        <begin position="395"/>
        <end position="542"/>
    </location>
</feature>
<dbReference type="PANTHER" id="PTHR24031">
    <property type="entry name" value="RNA HELICASE"/>
    <property type="match status" value="1"/>
</dbReference>
<evidence type="ECO:0000259" key="8">
    <source>
        <dbReference type="PROSITE" id="PS51194"/>
    </source>
</evidence>
<evidence type="ECO:0000313" key="10">
    <source>
        <dbReference type="Proteomes" id="UP000546213"/>
    </source>
</evidence>
<accession>A0A8H5UUZ5</accession>
<dbReference type="Pfam" id="PF00271">
    <property type="entry name" value="Helicase_C"/>
    <property type="match status" value="1"/>
</dbReference>
<dbReference type="EMBL" id="JAAOAS010000064">
    <property type="protein sequence ID" value="KAF5598355.1"/>
    <property type="molecule type" value="Genomic_DNA"/>
</dbReference>
<keyword evidence="4 5" id="KW-0694">RNA-binding</keyword>
<feature type="domain" description="Helicase C-terminal" evidence="8">
    <location>
        <begin position="598"/>
        <end position="749"/>
    </location>
</feature>
<dbReference type="InterPro" id="IPR014001">
    <property type="entry name" value="Helicase_ATP-bd"/>
</dbReference>
<keyword evidence="2 5" id="KW-0378">Hydrolase</keyword>
<comment type="caution">
    <text evidence="9">The sequence shown here is derived from an EMBL/GenBank/DDBJ whole genome shotgun (WGS) entry which is preliminary data.</text>
</comment>
<evidence type="ECO:0000256" key="2">
    <source>
        <dbReference type="ARBA" id="ARBA00022801"/>
    </source>
</evidence>
<organism evidence="9 10">
    <name type="scientific">Fusarium pseudocircinatum</name>
    <dbReference type="NCBI Taxonomy" id="56676"/>
    <lineage>
        <taxon>Eukaryota</taxon>
        <taxon>Fungi</taxon>
        <taxon>Dikarya</taxon>
        <taxon>Ascomycota</taxon>
        <taxon>Pezizomycotina</taxon>
        <taxon>Sordariomycetes</taxon>
        <taxon>Hypocreomycetidae</taxon>
        <taxon>Hypocreales</taxon>
        <taxon>Nectriaceae</taxon>
        <taxon>Fusarium</taxon>
        <taxon>Fusarium fujikuroi species complex</taxon>
    </lineage>
</organism>
<proteinExistence type="inferred from homology"/>
<dbReference type="PROSITE" id="PS51192">
    <property type="entry name" value="HELICASE_ATP_BIND_1"/>
    <property type="match status" value="1"/>
</dbReference>
<keyword evidence="10" id="KW-1185">Reference proteome</keyword>
<dbReference type="GO" id="GO:0005524">
    <property type="term" value="F:ATP binding"/>
    <property type="evidence" value="ECO:0007669"/>
    <property type="project" value="UniProtKB-UniRule"/>
</dbReference>
<comment type="catalytic activity">
    <reaction evidence="5">
        <text>ATP + H2O = ADP + phosphate + H(+)</text>
        <dbReference type="Rhea" id="RHEA:13065"/>
        <dbReference type="ChEBI" id="CHEBI:15377"/>
        <dbReference type="ChEBI" id="CHEBI:15378"/>
        <dbReference type="ChEBI" id="CHEBI:30616"/>
        <dbReference type="ChEBI" id="CHEBI:43474"/>
        <dbReference type="ChEBI" id="CHEBI:456216"/>
        <dbReference type="EC" id="3.6.4.13"/>
    </reaction>
</comment>
<evidence type="ECO:0000256" key="6">
    <source>
        <dbReference type="SAM" id="MobiDB-lite"/>
    </source>
</evidence>
<dbReference type="Pfam" id="PF00270">
    <property type="entry name" value="DEAD"/>
    <property type="match status" value="1"/>
</dbReference>
<evidence type="ECO:0000313" key="9">
    <source>
        <dbReference type="EMBL" id="KAF5598355.1"/>
    </source>
</evidence>
<protein>
    <recommendedName>
        <fullName evidence="5">ATP-dependent RNA helicase</fullName>
        <ecNumber evidence="5">3.6.4.13</ecNumber>
    </recommendedName>
</protein>
<dbReference type="InterPro" id="IPR011545">
    <property type="entry name" value="DEAD/DEAH_box_helicase_dom"/>
</dbReference>
<dbReference type="InterPro" id="IPR001650">
    <property type="entry name" value="Helicase_C-like"/>
</dbReference>
<evidence type="ECO:0000256" key="4">
    <source>
        <dbReference type="ARBA" id="ARBA00022884"/>
    </source>
</evidence>
<reference evidence="9 10" key="1">
    <citation type="submission" date="2020-05" db="EMBL/GenBank/DDBJ databases">
        <title>Identification and distribution of gene clusters putatively required for synthesis of sphingolipid metabolism inhibitors in phylogenetically diverse species of the filamentous fungus Fusarium.</title>
        <authorList>
            <person name="Kim H.-S."/>
            <person name="Busman M."/>
            <person name="Brown D.W."/>
            <person name="Divon H."/>
            <person name="Uhlig S."/>
            <person name="Proctor R.H."/>
        </authorList>
    </citation>
    <scope>NUCLEOTIDE SEQUENCE [LARGE SCALE GENOMIC DNA]</scope>
    <source>
        <strain evidence="9 10">NRRL 36939</strain>
    </source>
</reference>
<dbReference type="Proteomes" id="UP000546213">
    <property type="component" value="Unassembled WGS sequence"/>
</dbReference>
<feature type="compositionally biased region" description="Basic and acidic residues" evidence="6">
    <location>
        <begin position="990"/>
        <end position="1006"/>
    </location>
</feature>
<dbReference type="AlphaFoldDB" id="A0A8H5UUZ5"/>
<gene>
    <name evidence="9" type="ORF">FPCIR_3178</name>
</gene>